<organism evidence="11 12">
    <name type="scientific">Arenimonas fontis</name>
    <dbReference type="NCBI Taxonomy" id="2608255"/>
    <lineage>
        <taxon>Bacteria</taxon>
        <taxon>Pseudomonadati</taxon>
        <taxon>Pseudomonadota</taxon>
        <taxon>Gammaproteobacteria</taxon>
        <taxon>Lysobacterales</taxon>
        <taxon>Lysobacteraceae</taxon>
        <taxon>Arenimonas</taxon>
    </lineage>
</organism>
<dbReference type="GO" id="GO:0006780">
    <property type="term" value="P:uroporphyrinogen III biosynthetic process"/>
    <property type="evidence" value="ECO:0007669"/>
    <property type="project" value="UniProtKB-UniRule"/>
</dbReference>
<accession>A0A5B2Z7M1</accession>
<dbReference type="AlphaFoldDB" id="A0A5B2Z7M1"/>
<comment type="catalytic activity">
    <reaction evidence="8 9">
        <text>hydroxymethylbilane = uroporphyrinogen III + H2O</text>
        <dbReference type="Rhea" id="RHEA:18965"/>
        <dbReference type="ChEBI" id="CHEBI:15377"/>
        <dbReference type="ChEBI" id="CHEBI:57308"/>
        <dbReference type="ChEBI" id="CHEBI:57845"/>
        <dbReference type="EC" id="4.2.1.75"/>
    </reaction>
</comment>
<sequence length="259" mass="26955">MHAQREDGPLAGWYVISLRPSGGHAPVRRAASALGARTLPVSTLALRALDPGPSLAAALACPAVVFTSPAAVRFARARQPLQPAPGQRWYAVGRGTAAALLRAGVTGVLAPAGRGESETLLALPGLEAGGGRDVGVVTAPGGRGLIAEELGRRGFLVHRAEVYQRVPVRPRADRLAALAALPESSALLVSSREAFDGFWSRLEAPVKETLQRRPAVASSPRLAAYLAASGFRRLVMADGAMPTQMLRALAADVGAGRFR</sequence>
<evidence type="ECO:0000256" key="7">
    <source>
        <dbReference type="ARBA" id="ARBA00040167"/>
    </source>
</evidence>
<evidence type="ECO:0000256" key="6">
    <source>
        <dbReference type="ARBA" id="ARBA00037589"/>
    </source>
</evidence>
<dbReference type="RefSeq" id="WP_149860806.1">
    <property type="nucleotide sequence ID" value="NZ_VUOD01000005.1"/>
</dbReference>
<name>A0A5B2Z7M1_9GAMM</name>
<evidence type="ECO:0000256" key="9">
    <source>
        <dbReference type="RuleBase" id="RU366031"/>
    </source>
</evidence>
<keyword evidence="4 9" id="KW-0456">Lyase</keyword>
<protein>
    <recommendedName>
        <fullName evidence="7 9">Uroporphyrinogen-III synthase</fullName>
        <ecNumber evidence="3 9">4.2.1.75</ecNumber>
    </recommendedName>
</protein>
<dbReference type="Proteomes" id="UP000322165">
    <property type="component" value="Unassembled WGS sequence"/>
</dbReference>
<feature type="domain" description="Tetrapyrrole biosynthesis uroporphyrinogen III synthase" evidence="10">
    <location>
        <begin position="29"/>
        <end position="244"/>
    </location>
</feature>
<keyword evidence="12" id="KW-1185">Reference proteome</keyword>
<dbReference type="InterPro" id="IPR039793">
    <property type="entry name" value="UROS/Hem4"/>
</dbReference>
<comment type="similarity">
    <text evidence="2 9">Belongs to the uroporphyrinogen-III synthase family.</text>
</comment>
<dbReference type="InterPro" id="IPR036108">
    <property type="entry name" value="4pyrrol_syn_uPrphyn_synt_sf"/>
</dbReference>
<evidence type="ECO:0000256" key="4">
    <source>
        <dbReference type="ARBA" id="ARBA00023239"/>
    </source>
</evidence>
<dbReference type="SUPFAM" id="SSF69618">
    <property type="entry name" value="HemD-like"/>
    <property type="match status" value="1"/>
</dbReference>
<dbReference type="CDD" id="cd06578">
    <property type="entry name" value="HemD"/>
    <property type="match status" value="1"/>
</dbReference>
<keyword evidence="5 9" id="KW-0627">Porphyrin biosynthesis</keyword>
<dbReference type="GO" id="GO:0004852">
    <property type="term" value="F:uroporphyrinogen-III synthase activity"/>
    <property type="evidence" value="ECO:0007669"/>
    <property type="project" value="UniProtKB-UniRule"/>
</dbReference>
<comment type="caution">
    <text evidence="11">The sequence shown here is derived from an EMBL/GenBank/DDBJ whole genome shotgun (WGS) entry which is preliminary data.</text>
</comment>
<evidence type="ECO:0000259" key="10">
    <source>
        <dbReference type="Pfam" id="PF02602"/>
    </source>
</evidence>
<comment type="function">
    <text evidence="6 9">Catalyzes cyclization of the linear tetrapyrrole, hydroxymethylbilane, to the macrocyclic uroporphyrinogen III.</text>
</comment>
<proteinExistence type="inferred from homology"/>
<dbReference type="Gene3D" id="3.40.50.10090">
    <property type="match status" value="2"/>
</dbReference>
<comment type="pathway">
    <text evidence="1 9">Porphyrin-containing compound metabolism; protoporphyrin-IX biosynthesis; coproporphyrinogen-III from 5-aminolevulinate: step 3/4.</text>
</comment>
<evidence type="ECO:0000256" key="3">
    <source>
        <dbReference type="ARBA" id="ARBA00013109"/>
    </source>
</evidence>
<evidence type="ECO:0000256" key="5">
    <source>
        <dbReference type="ARBA" id="ARBA00023244"/>
    </source>
</evidence>
<evidence type="ECO:0000256" key="1">
    <source>
        <dbReference type="ARBA" id="ARBA00004772"/>
    </source>
</evidence>
<evidence type="ECO:0000313" key="11">
    <source>
        <dbReference type="EMBL" id="KAA2284748.1"/>
    </source>
</evidence>
<dbReference type="PANTHER" id="PTHR38042:SF1">
    <property type="entry name" value="UROPORPHYRINOGEN-III SYNTHASE, CHLOROPLASTIC"/>
    <property type="match status" value="1"/>
</dbReference>
<reference evidence="11 12" key="1">
    <citation type="submission" date="2019-09" db="EMBL/GenBank/DDBJ databases">
        <title>Arenimonas chukotkensis sp. nov., a bacterium isolated from Chukotka hot spring, Arctic region, Russia.</title>
        <authorList>
            <person name="Zayulina K.S."/>
            <person name="Prokofeva M.I."/>
            <person name="Elcheninov A.G."/>
            <person name="Novikov A."/>
            <person name="Kochetkova T.V."/>
            <person name="Kublanov I.V."/>
        </authorList>
    </citation>
    <scope>NUCLEOTIDE SEQUENCE [LARGE SCALE GENOMIC DNA]</scope>
    <source>
        <strain evidence="11 12">3729k</strain>
    </source>
</reference>
<dbReference type="UniPathway" id="UPA00251">
    <property type="reaction ID" value="UER00320"/>
</dbReference>
<evidence type="ECO:0000256" key="2">
    <source>
        <dbReference type="ARBA" id="ARBA00008133"/>
    </source>
</evidence>
<dbReference type="InterPro" id="IPR003754">
    <property type="entry name" value="4pyrrol_synth_uPrphyn_synth"/>
</dbReference>
<dbReference type="EC" id="4.2.1.75" evidence="3 9"/>
<reference evidence="11 12" key="2">
    <citation type="submission" date="2019-09" db="EMBL/GenBank/DDBJ databases">
        <authorList>
            <person name="Mazur A."/>
        </authorList>
    </citation>
    <scope>NUCLEOTIDE SEQUENCE [LARGE SCALE GENOMIC DNA]</scope>
    <source>
        <strain evidence="11 12">3729k</strain>
    </source>
</reference>
<evidence type="ECO:0000313" key="12">
    <source>
        <dbReference type="Proteomes" id="UP000322165"/>
    </source>
</evidence>
<dbReference type="PANTHER" id="PTHR38042">
    <property type="entry name" value="UROPORPHYRINOGEN-III SYNTHASE, CHLOROPLASTIC"/>
    <property type="match status" value="1"/>
</dbReference>
<dbReference type="GO" id="GO:0006782">
    <property type="term" value="P:protoporphyrinogen IX biosynthetic process"/>
    <property type="evidence" value="ECO:0007669"/>
    <property type="project" value="UniProtKB-UniRule"/>
</dbReference>
<dbReference type="Pfam" id="PF02602">
    <property type="entry name" value="HEM4"/>
    <property type="match status" value="1"/>
</dbReference>
<evidence type="ECO:0000256" key="8">
    <source>
        <dbReference type="ARBA" id="ARBA00048617"/>
    </source>
</evidence>
<dbReference type="EMBL" id="VUOD01000005">
    <property type="protein sequence ID" value="KAA2284748.1"/>
    <property type="molecule type" value="Genomic_DNA"/>
</dbReference>
<gene>
    <name evidence="11" type="ORF">F0415_08615</name>
</gene>